<reference evidence="3" key="1">
    <citation type="submission" date="2021-01" db="EMBL/GenBank/DDBJ databases">
        <title>Whole genome shotgun sequence of Virgisporangium ochraceum NBRC 16418.</title>
        <authorList>
            <person name="Komaki H."/>
            <person name="Tamura T."/>
        </authorList>
    </citation>
    <scope>NUCLEOTIDE SEQUENCE</scope>
    <source>
        <strain evidence="3">NBRC 16418</strain>
    </source>
</reference>
<dbReference type="SUPFAM" id="SSF52091">
    <property type="entry name" value="SpoIIaa-like"/>
    <property type="match status" value="1"/>
</dbReference>
<organism evidence="3 4">
    <name type="scientific">Virgisporangium ochraceum</name>
    <dbReference type="NCBI Taxonomy" id="65505"/>
    <lineage>
        <taxon>Bacteria</taxon>
        <taxon>Bacillati</taxon>
        <taxon>Actinomycetota</taxon>
        <taxon>Actinomycetes</taxon>
        <taxon>Micromonosporales</taxon>
        <taxon>Micromonosporaceae</taxon>
        <taxon>Virgisporangium</taxon>
    </lineage>
</organism>
<dbReference type="AlphaFoldDB" id="A0A8J4EAW4"/>
<evidence type="ECO:0000256" key="1">
    <source>
        <dbReference type="SAM" id="MobiDB-lite"/>
    </source>
</evidence>
<dbReference type="InterPro" id="IPR036513">
    <property type="entry name" value="STAS_dom_sf"/>
</dbReference>
<name>A0A8J4EAW4_9ACTN</name>
<dbReference type="Gene3D" id="3.30.750.24">
    <property type="entry name" value="STAS domain"/>
    <property type="match status" value="1"/>
</dbReference>
<gene>
    <name evidence="3" type="ORF">Voc01_027600</name>
</gene>
<evidence type="ECO:0000259" key="2">
    <source>
        <dbReference type="PROSITE" id="PS50801"/>
    </source>
</evidence>
<dbReference type="InterPro" id="IPR002645">
    <property type="entry name" value="STAS_dom"/>
</dbReference>
<sequence>MTSIRVAADLTRADIPGLCADLADMLRHRREGTVVCDVRAVTRPDVVTVEALARLRLTARRHGRTLVVEGAGPQLRGLIGLLGLAEPLGQPEQREEPVGVEEVVDARDPPA</sequence>
<protein>
    <recommendedName>
        <fullName evidence="2">STAS domain-containing protein</fullName>
    </recommendedName>
</protein>
<dbReference type="PROSITE" id="PS50801">
    <property type="entry name" value="STAS"/>
    <property type="match status" value="1"/>
</dbReference>
<feature type="region of interest" description="Disordered" evidence="1">
    <location>
        <begin position="90"/>
        <end position="111"/>
    </location>
</feature>
<evidence type="ECO:0000313" key="4">
    <source>
        <dbReference type="Proteomes" id="UP000635606"/>
    </source>
</evidence>
<accession>A0A8J4EAW4</accession>
<feature type="domain" description="STAS" evidence="2">
    <location>
        <begin position="1"/>
        <end position="107"/>
    </location>
</feature>
<dbReference type="RefSeq" id="WP_203927800.1">
    <property type="nucleotide sequence ID" value="NZ_BOPH01000033.1"/>
</dbReference>
<keyword evidence="4" id="KW-1185">Reference proteome</keyword>
<dbReference type="Pfam" id="PF13466">
    <property type="entry name" value="STAS_2"/>
    <property type="match status" value="1"/>
</dbReference>
<comment type="caution">
    <text evidence="3">The sequence shown here is derived from an EMBL/GenBank/DDBJ whole genome shotgun (WGS) entry which is preliminary data.</text>
</comment>
<dbReference type="EMBL" id="BOPH01000033">
    <property type="protein sequence ID" value="GIJ67843.1"/>
    <property type="molecule type" value="Genomic_DNA"/>
</dbReference>
<dbReference type="InterPro" id="IPR058548">
    <property type="entry name" value="MlaB-like_STAS"/>
</dbReference>
<dbReference type="Proteomes" id="UP000635606">
    <property type="component" value="Unassembled WGS sequence"/>
</dbReference>
<evidence type="ECO:0000313" key="3">
    <source>
        <dbReference type="EMBL" id="GIJ67843.1"/>
    </source>
</evidence>
<proteinExistence type="predicted"/>